<dbReference type="EMBL" id="AKGD01000001">
    <property type="protein sequence ID" value="EIT71379.1"/>
    <property type="molecule type" value="Genomic_DNA"/>
</dbReference>
<evidence type="ECO:0000313" key="2">
    <source>
        <dbReference type="Proteomes" id="UP000003704"/>
    </source>
</evidence>
<name>I7ZHK2_9GAMM</name>
<protein>
    <submittedName>
        <fullName evidence="1">Uncharacterized protein</fullName>
    </submittedName>
</protein>
<keyword evidence="2" id="KW-1185">Reference proteome</keyword>
<dbReference type="SUPFAM" id="SSF81301">
    <property type="entry name" value="Nucleotidyltransferase"/>
    <property type="match status" value="1"/>
</dbReference>
<dbReference type="AlphaFoldDB" id="I7ZHK2"/>
<evidence type="ECO:0000313" key="1">
    <source>
        <dbReference type="EMBL" id="EIT71379.1"/>
    </source>
</evidence>
<dbReference type="InterPro" id="IPR014942">
    <property type="entry name" value="AbiEii"/>
</dbReference>
<dbReference type="RefSeq" id="WP_007184468.1">
    <property type="nucleotide sequence ID" value="NZ_AKGD01000001.1"/>
</dbReference>
<sequence>MKLRAFEAISRALSENGVRYIVAGGLAVNAHGYSRFTADIDLVIALDAGNIVAAFAAMSAAGYEPSLPITAEQFANTSLRQRWIDEKGMRVLNFFSGEHPETSVDVFVYEPFDFEVEFETAMRGELLPGLPVRFVCIPTLIAMKRQAGRARDLDDIQHLQWILDEEQGHG</sequence>
<proteinExistence type="predicted"/>
<dbReference type="InterPro" id="IPR043519">
    <property type="entry name" value="NT_sf"/>
</dbReference>
<dbReference type="Pfam" id="PF08843">
    <property type="entry name" value="AbiEii"/>
    <property type="match status" value="1"/>
</dbReference>
<reference evidence="1 2" key="1">
    <citation type="journal article" date="2012" name="J. Bacteriol.">
        <title>Genome Sequence of n-Alkane-Degrading Hydrocarboniphaga effusa Strain AP103T (ATCC BAA-332T).</title>
        <authorList>
            <person name="Chang H.K."/>
            <person name="Zylstra G.J."/>
            <person name="Chae J.C."/>
        </authorList>
    </citation>
    <scope>NUCLEOTIDE SEQUENCE [LARGE SCALE GENOMIC DNA]</scope>
    <source>
        <strain evidence="1 2">AP103</strain>
    </source>
</reference>
<dbReference type="Gene3D" id="3.30.460.40">
    <property type="match status" value="1"/>
</dbReference>
<accession>I7ZHK2</accession>
<dbReference type="Proteomes" id="UP000003704">
    <property type="component" value="Unassembled WGS sequence"/>
</dbReference>
<dbReference type="PATRIC" id="fig|1172194.4.peg.1461"/>
<gene>
    <name evidence="1" type="ORF">WQQ_15160</name>
</gene>
<dbReference type="OrthoDB" id="284878at2"/>
<organism evidence="1 2">
    <name type="scientific">Hydrocarboniphaga effusa AP103</name>
    <dbReference type="NCBI Taxonomy" id="1172194"/>
    <lineage>
        <taxon>Bacteria</taxon>
        <taxon>Pseudomonadati</taxon>
        <taxon>Pseudomonadota</taxon>
        <taxon>Gammaproteobacteria</taxon>
        <taxon>Nevskiales</taxon>
        <taxon>Nevskiaceae</taxon>
        <taxon>Hydrocarboniphaga</taxon>
    </lineage>
</organism>
<dbReference type="STRING" id="1172194.WQQ_15160"/>
<comment type="caution">
    <text evidence="1">The sequence shown here is derived from an EMBL/GenBank/DDBJ whole genome shotgun (WGS) entry which is preliminary data.</text>
</comment>